<gene>
    <name evidence="1" type="ORF">FNH05_34560</name>
</gene>
<dbReference type="CDD" id="cd06223">
    <property type="entry name" value="PRTases_typeI"/>
    <property type="match status" value="1"/>
</dbReference>
<dbReference type="InterPro" id="IPR000836">
    <property type="entry name" value="PRTase_dom"/>
</dbReference>
<dbReference type="AlphaFoldDB" id="A0A558A7V9"/>
<organism evidence="1 2">
    <name type="scientific">Amycolatopsis rhizosphaerae</name>
    <dbReference type="NCBI Taxonomy" id="2053003"/>
    <lineage>
        <taxon>Bacteria</taxon>
        <taxon>Bacillati</taxon>
        <taxon>Actinomycetota</taxon>
        <taxon>Actinomycetes</taxon>
        <taxon>Pseudonocardiales</taxon>
        <taxon>Pseudonocardiaceae</taxon>
        <taxon>Amycolatopsis</taxon>
    </lineage>
</organism>
<dbReference type="GO" id="GO:0016757">
    <property type="term" value="F:glycosyltransferase activity"/>
    <property type="evidence" value="ECO:0007669"/>
    <property type="project" value="UniProtKB-KW"/>
</dbReference>
<dbReference type="EMBL" id="VJWX01000631">
    <property type="protein sequence ID" value="TVT20341.1"/>
    <property type="molecule type" value="Genomic_DNA"/>
</dbReference>
<keyword evidence="1" id="KW-0328">Glycosyltransferase</keyword>
<name>A0A558A7V9_9PSEU</name>
<keyword evidence="2" id="KW-1185">Reference proteome</keyword>
<dbReference type="Proteomes" id="UP000320011">
    <property type="component" value="Unassembled WGS sequence"/>
</dbReference>
<keyword evidence="1" id="KW-0808">Transferase</keyword>
<sequence>MPFSDRTEAGRRLAERLRDYQGQDIVVLGLPRGGVPVAYEVA</sequence>
<evidence type="ECO:0000313" key="2">
    <source>
        <dbReference type="Proteomes" id="UP000320011"/>
    </source>
</evidence>
<reference evidence="1 2" key="2">
    <citation type="submission" date="2019-08" db="EMBL/GenBank/DDBJ databases">
        <title>Amycolatopsis acidicola sp. nov., isolated from peat swamp forest soil.</title>
        <authorList>
            <person name="Srisuk N."/>
        </authorList>
    </citation>
    <scope>NUCLEOTIDE SEQUENCE [LARGE SCALE GENOMIC DNA]</scope>
    <source>
        <strain evidence="1 2">TBRC 6029</strain>
    </source>
</reference>
<dbReference type="SUPFAM" id="SSF53271">
    <property type="entry name" value="PRTase-like"/>
    <property type="match status" value="1"/>
</dbReference>
<protein>
    <submittedName>
        <fullName evidence="1">Phosphoribosyltransferase</fullName>
    </submittedName>
</protein>
<feature type="non-terminal residue" evidence="1">
    <location>
        <position position="42"/>
    </location>
</feature>
<accession>A0A558A7V9</accession>
<dbReference type="Gene3D" id="3.40.50.2020">
    <property type="match status" value="1"/>
</dbReference>
<comment type="caution">
    <text evidence="1">The sequence shown here is derived from an EMBL/GenBank/DDBJ whole genome shotgun (WGS) entry which is preliminary data.</text>
</comment>
<evidence type="ECO:0000313" key="1">
    <source>
        <dbReference type="EMBL" id="TVT20341.1"/>
    </source>
</evidence>
<dbReference type="InterPro" id="IPR029057">
    <property type="entry name" value="PRTase-like"/>
</dbReference>
<proteinExistence type="predicted"/>
<reference evidence="1 2" key="1">
    <citation type="submission" date="2019-07" db="EMBL/GenBank/DDBJ databases">
        <authorList>
            <person name="Duangmal K."/>
            <person name="Teo W.F.A."/>
        </authorList>
    </citation>
    <scope>NUCLEOTIDE SEQUENCE [LARGE SCALE GENOMIC DNA]</scope>
    <source>
        <strain evidence="1 2">TBRC 6029</strain>
    </source>
</reference>